<name>A0A3B0SUP4_9ZZZZ</name>
<dbReference type="AlphaFoldDB" id="A0A3B0SUP4"/>
<evidence type="ECO:0008006" key="2">
    <source>
        <dbReference type="Google" id="ProtNLM"/>
    </source>
</evidence>
<evidence type="ECO:0000313" key="1">
    <source>
        <dbReference type="EMBL" id="VAW04129.1"/>
    </source>
</evidence>
<reference evidence="1" key="1">
    <citation type="submission" date="2018-06" db="EMBL/GenBank/DDBJ databases">
        <authorList>
            <person name="Zhirakovskaya E."/>
        </authorList>
    </citation>
    <scope>NUCLEOTIDE SEQUENCE</scope>
</reference>
<protein>
    <recommendedName>
        <fullName evidence="2">3-dehydroquinate dehydratase</fullName>
    </recommendedName>
</protein>
<dbReference type="EMBL" id="UOEG01000268">
    <property type="protein sequence ID" value="VAW04129.1"/>
    <property type="molecule type" value="Genomic_DNA"/>
</dbReference>
<dbReference type="InterPro" id="IPR018912">
    <property type="entry name" value="DUF2478"/>
</dbReference>
<dbReference type="Pfam" id="PF10649">
    <property type="entry name" value="DUF2478"/>
    <property type="match status" value="1"/>
</dbReference>
<accession>A0A3B0SUP4</accession>
<proteinExistence type="predicted"/>
<gene>
    <name evidence="1" type="ORF">MNBD_ALPHA07-753</name>
</gene>
<sequence length="179" mass="18797">MTLAYVIAQHPTGHPGEIDQLLTAFAALHLTAGTNLAGVVQSNTACIGTHHCDMDARVLPDGPVIRISQSLGSAARGCRLDPAALEQTVAEVARRLSPDTQLLIINKFGKHEAEGHGFRELIAEAISLEVPVLVGVNKTNLAAFLEFTGGCAAPLTPDSQSLLAWFDNITKPAPAMAAD</sequence>
<organism evidence="1">
    <name type="scientific">hydrothermal vent metagenome</name>
    <dbReference type="NCBI Taxonomy" id="652676"/>
    <lineage>
        <taxon>unclassified sequences</taxon>
        <taxon>metagenomes</taxon>
        <taxon>ecological metagenomes</taxon>
    </lineage>
</organism>